<accession>A0A9P9YY96</accession>
<dbReference type="EMBL" id="JAMKOV010000001">
    <property type="protein sequence ID" value="KAI8045370.1"/>
    <property type="molecule type" value="Genomic_DNA"/>
</dbReference>
<proteinExistence type="predicted"/>
<keyword evidence="2" id="KW-1185">Reference proteome</keyword>
<organism evidence="1 2">
    <name type="scientific">Drosophila gunungcola</name>
    <name type="common">fruit fly</name>
    <dbReference type="NCBI Taxonomy" id="103775"/>
    <lineage>
        <taxon>Eukaryota</taxon>
        <taxon>Metazoa</taxon>
        <taxon>Ecdysozoa</taxon>
        <taxon>Arthropoda</taxon>
        <taxon>Hexapoda</taxon>
        <taxon>Insecta</taxon>
        <taxon>Pterygota</taxon>
        <taxon>Neoptera</taxon>
        <taxon>Endopterygota</taxon>
        <taxon>Diptera</taxon>
        <taxon>Brachycera</taxon>
        <taxon>Muscomorpha</taxon>
        <taxon>Ephydroidea</taxon>
        <taxon>Drosophilidae</taxon>
        <taxon>Drosophila</taxon>
        <taxon>Sophophora</taxon>
    </lineage>
</organism>
<protein>
    <submittedName>
        <fullName evidence="1">Uncharacterized protein</fullName>
    </submittedName>
</protein>
<feature type="non-terminal residue" evidence="1">
    <location>
        <position position="1"/>
    </location>
</feature>
<reference evidence="1" key="1">
    <citation type="journal article" date="2023" name="Genome Biol. Evol.">
        <title>Long-read-based Genome Assembly of Drosophila gunungcola Reveals Fewer Chemosensory Genes in Flower-breeding Species.</title>
        <authorList>
            <person name="Negi A."/>
            <person name="Liao B.Y."/>
            <person name="Yeh S.D."/>
        </authorList>
    </citation>
    <scope>NUCLEOTIDE SEQUENCE</scope>
    <source>
        <strain evidence="1">Sukarami</strain>
    </source>
</reference>
<dbReference type="AlphaFoldDB" id="A0A9P9YY96"/>
<evidence type="ECO:0000313" key="1">
    <source>
        <dbReference type="EMBL" id="KAI8045370.1"/>
    </source>
</evidence>
<comment type="caution">
    <text evidence="1">The sequence shown here is derived from an EMBL/GenBank/DDBJ whole genome shotgun (WGS) entry which is preliminary data.</text>
</comment>
<dbReference type="Proteomes" id="UP001059596">
    <property type="component" value="Chromosome 3R"/>
</dbReference>
<name>A0A9P9YY96_9MUSC</name>
<sequence>LANDCILAIKITFGRGGAGVVFCGSWLGLLVAIDKPEIGANSKKLNEQSI</sequence>
<evidence type="ECO:0000313" key="2">
    <source>
        <dbReference type="Proteomes" id="UP001059596"/>
    </source>
</evidence>
<gene>
    <name evidence="1" type="ORF">M5D96_001550</name>
</gene>